<evidence type="ECO:0000256" key="4">
    <source>
        <dbReference type="ARBA" id="ARBA00022989"/>
    </source>
</evidence>
<dbReference type="GO" id="GO:0005886">
    <property type="term" value="C:plasma membrane"/>
    <property type="evidence" value="ECO:0007669"/>
    <property type="project" value="UniProtKB-SubCell"/>
</dbReference>
<feature type="transmembrane region" description="Helical" evidence="6">
    <location>
        <begin position="49"/>
        <end position="71"/>
    </location>
</feature>
<protein>
    <submittedName>
        <fullName evidence="8">Integral membrane protein</fullName>
    </submittedName>
</protein>
<dbReference type="Proteomes" id="UP000540656">
    <property type="component" value="Unassembled WGS sequence"/>
</dbReference>
<feature type="domain" description="DUF3817" evidence="7">
    <location>
        <begin position="15"/>
        <end position="103"/>
    </location>
</feature>
<evidence type="ECO:0000256" key="3">
    <source>
        <dbReference type="ARBA" id="ARBA00022692"/>
    </source>
</evidence>
<proteinExistence type="predicted"/>
<keyword evidence="2" id="KW-1003">Cell membrane</keyword>
<gene>
    <name evidence="8" type="ORF">BJ980_000190</name>
</gene>
<evidence type="ECO:0000256" key="2">
    <source>
        <dbReference type="ARBA" id="ARBA00022475"/>
    </source>
</evidence>
<comment type="caution">
    <text evidence="8">The sequence shown here is derived from an EMBL/GenBank/DDBJ whole genome shotgun (WGS) entry which is preliminary data.</text>
</comment>
<name>A0A7Y9UNK9_9ACTN</name>
<dbReference type="PANTHER" id="PTHR40077">
    <property type="entry name" value="MEMBRANE PROTEIN-RELATED"/>
    <property type="match status" value="1"/>
</dbReference>
<evidence type="ECO:0000256" key="6">
    <source>
        <dbReference type="SAM" id="Phobius"/>
    </source>
</evidence>
<evidence type="ECO:0000313" key="8">
    <source>
        <dbReference type="EMBL" id="NYG57267.1"/>
    </source>
</evidence>
<sequence length="134" mass="14966">MNQTLTKRMATPTLLRAFSWVAIIEACTWVALLFGMYLKYVTQTTELGVRIFGSLHGAAFIAYVILTLLVARRQRWPIVWTTLLALAASIPPCMTAVFDLVARRRGMFAHAETSRTTPGERFDPHGQLVVETGP</sequence>
<reference evidence="8 9" key="1">
    <citation type="submission" date="2020-07" db="EMBL/GenBank/DDBJ databases">
        <title>Sequencing the genomes of 1000 actinobacteria strains.</title>
        <authorList>
            <person name="Klenk H.-P."/>
        </authorList>
    </citation>
    <scope>NUCLEOTIDE SEQUENCE [LARGE SCALE GENOMIC DNA]</scope>
    <source>
        <strain evidence="8 9">DSM 23819</strain>
    </source>
</reference>
<dbReference type="PANTHER" id="PTHR40077:SF1">
    <property type="entry name" value="MEMBRANE PROTEIN"/>
    <property type="match status" value="1"/>
</dbReference>
<dbReference type="Pfam" id="PF12823">
    <property type="entry name" value="DUF3817"/>
    <property type="match status" value="1"/>
</dbReference>
<organism evidence="8 9">
    <name type="scientific">Nocardioides daedukensis</name>
    <dbReference type="NCBI Taxonomy" id="634462"/>
    <lineage>
        <taxon>Bacteria</taxon>
        <taxon>Bacillati</taxon>
        <taxon>Actinomycetota</taxon>
        <taxon>Actinomycetes</taxon>
        <taxon>Propionibacteriales</taxon>
        <taxon>Nocardioidaceae</taxon>
        <taxon>Nocardioides</taxon>
    </lineage>
</organism>
<dbReference type="RefSeq" id="WP_343047615.1">
    <property type="nucleotide sequence ID" value="NZ_JACCAA010000001.1"/>
</dbReference>
<evidence type="ECO:0000313" key="9">
    <source>
        <dbReference type="Proteomes" id="UP000540656"/>
    </source>
</evidence>
<comment type="subcellular location">
    <subcellularLocation>
        <location evidence="1">Cell membrane</location>
        <topology evidence="1">Multi-pass membrane protein</topology>
    </subcellularLocation>
</comment>
<evidence type="ECO:0000256" key="1">
    <source>
        <dbReference type="ARBA" id="ARBA00004651"/>
    </source>
</evidence>
<feature type="transmembrane region" description="Helical" evidence="6">
    <location>
        <begin position="77"/>
        <end position="98"/>
    </location>
</feature>
<keyword evidence="3 6" id="KW-0812">Transmembrane</keyword>
<keyword evidence="4 6" id="KW-1133">Transmembrane helix</keyword>
<keyword evidence="5 6" id="KW-0472">Membrane</keyword>
<dbReference type="EMBL" id="JACCAA010000001">
    <property type="protein sequence ID" value="NYG57267.1"/>
    <property type="molecule type" value="Genomic_DNA"/>
</dbReference>
<dbReference type="InterPro" id="IPR023845">
    <property type="entry name" value="DUF3817_TM"/>
</dbReference>
<evidence type="ECO:0000256" key="5">
    <source>
        <dbReference type="ARBA" id="ARBA00023136"/>
    </source>
</evidence>
<dbReference type="AlphaFoldDB" id="A0A7Y9UNK9"/>
<keyword evidence="9" id="KW-1185">Reference proteome</keyword>
<accession>A0A7Y9UNK9</accession>
<evidence type="ECO:0000259" key="7">
    <source>
        <dbReference type="Pfam" id="PF12823"/>
    </source>
</evidence>
<feature type="transmembrane region" description="Helical" evidence="6">
    <location>
        <begin position="17"/>
        <end position="37"/>
    </location>
</feature>
<dbReference type="NCBIfam" id="TIGR03954">
    <property type="entry name" value="integ_memb_HG"/>
    <property type="match status" value="1"/>
</dbReference>